<proteinExistence type="predicted"/>
<name>A0A285MYW4_9FLAO</name>
<dbReference type="AlphaFoldDB" id="A0A285MYW4"/>
<organism evidence="1 2">
    <name type="scientific">Flagellimonas pacifica</name>
    <dbReference type="NCBI Taxonomy" id="1247520"/>
    <lineage>
        <taxon>Bacteria</taxon>
        <taxon>Pseudomonadati</taxon>
        <taxon>Bacteroidota</taxon>
        <taxon>Flavobacteriia</taxon>
        <taxon>Flavobacteriales</taxon>
        <taxon>Flavobacteriaceae</taxon>
        <taxon>Flagellimonas</taxon>
    </lineage>
</organism>
<dbReference type="EMBL" id="OBEH01000007">
    <property type="protein sequence ID" value="SNZ01727.1"/>
    <property type="molecule type" value="Genomic_DNA"/>
</dbReference>
<protein>
    <submittedName>
        <fullName evidence="1">Uncharacterized protein</fullName>
    </submittedName>
</protein>
<evidence type="ECO:0000313" key="2">
    <source>
        <dbReference type="Proteomes" id="UP000219048"/>
    </source>
</evidence>
<dbReference type="RefSeq" id="WP_097047169.1">
    <property type="nucleotide sequence ID" value="NZ_OBEH01000007.1"/>
</dbReference>
<evidence type="ECO:0000313" key="1">
    <source>
        <dbReference type="EMBL" id="SNZ01727.1"/>
    </source>
</evidence>
<reference evidence="2" key="1">
    <citation type="submission" date="2017-09" db="EMBL/GenBank/DDBJ databases">
        <authorList>
            <person name="Varghese N."/>
            <person name="Submissions S."/>
        </authorList>
    </citation>
    <scope>NUCLEOTIDE SEQUENCE [LARGE SCALE GENOMIC DNA]</scope>
    <source>
        <strain evidence="2">DSM 25885</strain>
    </source>
</reference>
<dbReference type="OrthoDB" id="1443154at2"/>
<gene>
    <name evidence="1" type="ORF">SAMN06265377_3569</name>
</gene>
<sequence>MLNEILTGLTKILGPIATLSKDRRELKDSALRAISNALDETYLYYRDLEKGSARNPDREFLLVKYWSAAAIPIRHFDQNLSTICDIKSEYWTNPDNYSDENIVNMGIRLDDVRQAYRQLLKPSFSVIGRKRK</sequence>
<accession>A0A285MYW4</accession>
<dbReference type="Proteomes" id="UP000219048">
    <property type="component" value="Unassembled WGS sequence"/>
</dbReference>
<keyword evidence="2" id="KW-1185">Reference proteome</keyword>